<proteinExistence type="predicted"/>
<evidence type="ECO:0000313" key="3">
    <source>
        <dbReference type="Proteomes" id="UP000178912"/>
    </source>
</evidence>
<feature type="chain" id="PRO_5009445443" description="Secreted protein" evidence="1">
    <location>
        <begin position="28"/>
        <end position="67"/>
    </location>
</feature>
<dbReference type="AlphaFoldDB" id="A0A1E1JW91"/>
<organism evidence="2 3">
    <name type="scientific">Rhynchosporium agropyri</name>
    <dbReference type="NCBI Taxonomy" id="914238"/>
    <lineage>
        <taxon>Eukaryota</taxon>
        <taxon>Fungi</taxon>
        <taxon>Dikarya</taxon>
        <taxon>Ascomycota</taxon>
        <taxon>Pezizomycotina</taxon>
        <taxon>Leotiomycetes</taxon>
        <taxon>Helotiales</taxon>
        <taxon>Ploettnerulaceae</taxon>
        <taxon>Rhynchosporium</taxon>
    </lineage>
</organism>
<gene>
    <name evidence="2" type="ORF">RAG0_01220</name>
</gene>
<name>A0A1E1JW91_9HELO</name>
<keyword evidence="1" id="KW-0732">Signal</keyword>
<evidence type="ECO:0000313" key="2">
    <source>
        <dbReference type="EMBL" id="CZS90079.1"/>
    </source>
</evidence>
<accession>A0A1E1JW91</accession>
<sequence>MHGRPVQYRSPVMLMLMLMRPPLLARARSYEPATRALPSAKQVAGSGDSSALFHPEISKNSSLLLTS</sequence>
<reference evidence="3" key="1">
    <citation type="submission" date="2016-03" db="EMBL/GenBank/DDBJ databases">
        <authorList>
            <person name="Guldener U."/>
        </authorList>
    </citation>
    <scope>NUCLEOTIDE SEQUENCE [LARGE SCALE GENOMIC DNA]</scope>
    <source>
        <strain evidence="3">04CH-RAC-A.6.1</strain>
    </source>
</reference>
<dbReference type="EMBL" id="FJUX01000004">
    <property type="protein sequence ID" value="CZS90079.1"/>
    <property type="molecule type" value="Genomic_DNA"/>
</dbReference>
<protein>
    <recommendedName>
        <fullName evidence="4">Secreted protein</fullName>
    </recommendedName>
</protein>
<evidence type="ECO:0000256" key="1">
    <source>
        <dbReference type="SAM" id="SignalP"/>
    </source>
</evidence>
<dbReference type="Proteomes" id="UP000178912">
    <property type="component" value="Unassembled WGS sequence"/>
</dbReference>
<feature type="signal peptide" evidence="1">
    <location>
        <begin position="1"/>
        <end position="27"/>
    </location>
</feature>
<evidence type="ECO:0008006" key="4">
    <source>
        <dbReference type="Google" id="ProtNLM"/>
    </source>
</evidence>
<keyword evidence="3" id="KW-1185">Reference proteome</keyword>